<dbReference type="EMBL" id="BAAALS010000061">
    <property type="protein sequence ID" value="GAA1778261.1"/>
    <property type="molecule type" value="Genomic_DNA"/>
</dbReference>
<organism evidence="1 2">
    <name type="scientific">Luedemannella helvata</name>
    <dbReference type="NCBI Taxonomy" id="349315"/>
    <lineage>
        <taxon>Bacteria</taxon>
        <taxon>Bacillati</taxon>
        <taxon>Actinomycetota</taxon>
        <taxon>Actinomycetes</taxon>
        <taxon>Micromonosporales</taxon>
        <taxon>Micromonosporaceae</taxon>
        <taxon>Luedemannella</taxon>
    </lineage>
</organism>
<dbReference type="RefSeq" id="WP_344088802.1">
    <property type="nucleotide sequence ID" value="NZ_BAAALS010000061.1"/>
</dbReference>
<name>A0ABN2L7V7_9ACTN</name>
<evidence type="ECO:0000313" key="1">
    <source>
        <dbReference type="EMBL" id="GAA1778261.1"/>
    </source>
</evidence>
<keyword evidence="2" id="KW-1185">Reference proteome</keyword>
<reference evidence="1 2" key="1">
    <citation type="journal article" date="2019" name="Int. J. Syst. Evol. Microbiol.">
        <title>The Global Catalogue of Microorganisms (GCM) 10K type strain sequencing project: providing services to taxonomists for standard genome sequencing and annotation.</title>
        <authorList>
            <consortium name="The Broad Institute Genomics Platform"/>
            <consortium name="The Broad Institute Genome Sequencing Center for Infectious Disease"/>
            <person name="Wu L."/>
            <person name="Ma J."/>
        </authorList>
    </citation>
    <scope>NUCLEOTIDE SEQUENCE [LARGE SCALE GENOMIC DNA]</scope>
    <source>
        <strain evidence="1 2">JCM 13249</strain>
    </source>
</reference>
<gene>
    <name evidence="1" type="ORF">GCM10009681_56520</name>
</gene>
<evidence type="ECO:0000313" key="2">
    <source>
        <dbReference type="Proteomes" id="UP001500655"/>
    </source>
</evidence>
<comment type="caution">
    <text evidence="1">The sequence shown here is derived from an EMBL/GenBank/DDBJ whole genome shotgun (WGS) entry which is preliminary data.</text>
</comment>
<accession>A0ABN2L7V7</accession>
<sequence length="57" mass="6158">MNTAAELAALRAALGDLAAWAYVALDREDTDRQYVAEHLRDAIEALANGDEIPTAPF</sequence>
<dbReference type="Proteomes" id="UP001500655">
    <property type="component" value="Unassembled WGS sequence"/>
</dbReference>
<protein>
    <submittedName>
        <fullName evidence="1">Uncharacterized protein</fullName>
    </submittedName>
</protein>
<proteinExistence type="predicted"/>